<dbReference type="Proteomes" id="UP000837675">
    <property type="component" value="Unassembled WGS sequence"/>
</dbReference>
<organism evidence="1 2">
    <name type="scientific">Hyalomma marginatum</name>
    <dbReference type="NCBI Taxonomy" id="34627"/>
    <lineage>
        <taxon>Eukaryota</taxon>
        <taxon>Metazoa</taxon>
        <taxon>Ecdysozoa</taxon>
        <taxon>Arthropoda</taxon>
        <taxon>Chelicerata</taxon>
        <taxon>Arachnida</taxon>
        <taxon>Acari</taxon>
        <taxon>Parasitiformes</taxon>
        <taxon>Ixodida</taxon>
        <taxon>Ixodoidea</taxon>
        <taxon>Ixodidae</taxon>
        <taxon>Hyalomminae</taxon>
        <taxon>Hyalomma</taxon>
    </lineage>
</organism>
<sequence length="34" mass="3816">MNIICGVLVLVSNITKIFNLESKDACNYKEENIS</sequence>
<dbReference type="AlphaFoldDB" id="A0A8S4C1G6"/>
<evidence type="ECO:0000313" key="2">
    <source>
        <dbReference type="Proteomes" id="UP000837675"/>
    </source>
</evidence>
<dbReference type="EMBL" id="CAJVAF010000341">
    <property type="protein sequence ID" value="CAG7599114.1"/>
    <property type="molecule type" value="Genomic_DNA"/>
</dbReference>
<reference evidence="1" key="1">
    <citation type="submission" date="2021-06" db="EMBL/GenBank/DDBJ databases">
        <authorList>
            <person name="Nardi T."/>
            <person name="Nardi T."/>
        </authorList>
    </citation>
    <scope>NUCLEOTIDE SEQUENCE</scope>
</reference>
<protein>
    <submittedName>
        <fullName evidence="1">Uncharacterized protein</fullName>
    </submittedName>
</protein>
<comment type="caution">
    <text evidence="1">The sequence shown here is derived from an EMBL/GenBank/DDBJ whole genome shotgun (WGS) entry which is preliminary data.</text>
</comment>
<proteinExistence type="predicted"/>
<accession>A0A8S4C1G6</accession>
<evidence type="ECO:0000313" key="1">
    <source>
        <dbReference type="EMBL" id="CAG7599114.1"/>
    </source>
</evidence>
<gene>
    <name evidence="1" type="ORF">MHYMCMPASI_01069</name>
</gene>
<keyword evidence="2" id="KW-1185">Reference proteome</keyword>
<name>A0A8S4C1G6_9ACAR</name>